<reference evidence="2 3" key="1">
    <citation type="submission" date="2018-10" db="EMBL/GenBank/DDBJ databases">
        <title>A high-quality apple genome assembly.</title>
        <authorList>
            <person name="Hu J."/>
        </authorList>
    </citation>
    <scope>NUCLEOTIDE SEQUENCE [LARGE SCALE GENOMIC DNA]</scope>
    <source>
        <strain evidence="3">cv. HFTH1</strain>
        <tissue evidence="2">Young leaf</tissue>
    </source>
</reference>
<dbReference type="AlphaFoldDB" id="A0A498K1Z5"/>
<evidence type="ECO:0000313" key="3">
    <source>
        <dbReference type="Proteomes" id="UP000290289"/>
    </source>
</evidence>
<name>A0A498K1Z5_MALDO</name>
<evidence type="ECO:0000256" key="1">
    <source>
        <dbReference type="SAM" id="MobiDB-lite"/>
    </source>
</evidence>
<evidence type="ECO:0000313" key="2">
    <source>
        <dbReference type="EMBL" id="RXI01407.1"/>
    </source>
</evidence>
<protein>
    <submittedName>
        <fullName evidence="2">Uncharacterized protein</fullName>
    </submittedName>
</protein>
<gene>
    <name evidence="2" type="ORF">DVH24_014756</name>
</gene>
<sequence length="90" mass="9961">MGETARAQNGLTGYRAGLSPKPKGLVSKPNNKGTVCMDQKDLMLVRACVGSSGHPNGAGVVICWRWWTTLLQVMFHGWCKPLVHRRTKIR</sequence>
<proteinExistence type="predicted"/>
<keyword evidence="3" id="KW-1185">Reference proteome</keyword>
<organism evidence="2 3">
    <name type="scientific">Malus domestica</name>
    <name type="common">Apple</name>
    <name type="synonym">Pyrus malus</name>
    <dbReference type="NCBI Taxonomy" id="3750"/>
    <lineage>
        <taxon>Eukaryota</taxon>
        <taxon>Viridiplantae</taxon>
        <taxon>Streptophyta</taxon>
        <taxon>Embryophyta</taxon>
        <taxon>Tracheophyta</taxon>
        <taxon>Spermatophyta</taxon>
        <taxon>Magnoliopsida</taxon>
        <taxon>eudicotyledons</taxon>
        <taxon>Gunneridae</taxon>
        <taxon>Pentapetalae</taxon>
        <taxon>rosids</taxon>
        <taxon>fabids</taxon>
        <taxon>Rosales</taxon>
        <taxon>Rosaceae</taxon>
        <taxon>Amygdaloideae</taxon>
        <taxon>Maleae</taxon>
        <taxon>Malus</taxon>
    </lineage>
</organism>
<dbReference type="EMBL" id="RDQH01000330">
    <property type="protein sequence ID" value="RXI01407.1"/>
    <property type="molecule type" value="Genomic_DNA"/>
</dbReference>
<accession>A0A498K1Z5</accession>
<feature type="compositionally biased region" description="Polar residues" evidence="1">
    <location>
        <begin position="1"/>
        <end position="11"/>
    </location>
</feature>
<comment type="caution">
    <text evidence="2">The sequence shown here is derived from an EMBL/GenBank/DDBJ whole genome shotgun (WGS) entry which is preliminary data.</text>
</comment>
<feature type="region of interest" description="Disordered" evidence="1">
    <location>
        <begin position="1"/>
        <end position="32"/>
    </location>
</feature>
<dbReference type="Proteomes" id="UP000290289">
    <property type="component" value="Chromosome 4"/>
</dbReference>